<evidence type="ECO:0000313" key="2">
    <source>
        <dbReference type="Proteomes" id="UP000317171"/>
    </source>
</evidence>
<reference evidence="1 2" key="1">
    <citation type="submission" date="2019-02" db="EMBL/GenBank/DDBJ databases">
        <title>Deep-cultivation of Planctomycetes and their phenomic and genomic characterization uncovers novel biology.</title>
        <authorList>
            <person name="Wiegand S."/>
            <person name="Jogler M."/>
            <person name="Boedeker C."/>
            <person name="Pinto D."/>
            <person name="Vollmers J."/>
            <person name="Rivas-Marin E."/>
            <person name="Kohn T."/>
            <person name="Peeters S.H."/>
            <person name="Heuer A."/>
            <person name="Rast P."/>
            <person name="Oberbeckmann S."/>
            <person name="Bunk B."/>
            <person name="Jeske O."/>
            <person name="Meyerdierks A."/>
            <person name="Storesund J.E."/>
            <person name="Kallscheuer N."/>
            <person name="Luecker S."/>
            <person name="Lage O.M."/>
            <person name="Pohl T."/>
            <person name="Merkel B.J."/>
            <person name="Hornburger P."/>
            <person name="Mueller R.-W."/>
            <person name="Bruemmer F."/>
            <person name="Labrenz M."/>
            <person name="Spormann A.M."/>
            <person name="Op den Camp H."/>
            <person name="Overmann J."/>
            <person name="Amann R."/>
            <person name="Jetten M.S.M."/>
            <person name="Mascher T."/>
            <person name="Medema M.H."/>
            <person name="Devos D.P."/>
            <person name="Kaster A.-K."/>
            <person name="Ovreas L."/>
            <person name="Rohde M."/>
            <person name="Galperin M.Y."/>
            <person name="Jogler C."/>
        </authorList>
    </citation>
    <scope>NUCLEOTIDE SEQUENCE [LARGE SCALE GENOMIC DNA]</scope>
    <source>
        <strain evidence="1 2">Pan241w</strain>
    </source>
</reference>
<dbReference type="EMBL" id="CP036269">
    <property type="protein sequence ID" value="QDT45503.1"/>
    <property type="molecule type" value="Genomic_DNA"/>
</dbReference>
<accession>A0A517RNN9</accession>
<dbReference type="AlphaFoldDB" id="A0A517RNN9"/>
<name>A0A517RNN9_9PLAN</name>
<proteinExistence type="predicted"/>
<dbReference type="KEGG" id="gaz:Pan241w_56280"/>
<organism evidence="1 2">
    <name type="scientific">Gimesia alba</name>
    <dbReference type="NCBI Taxonomy" id="2527973"/>
    <lineage>
        <taxon>Bacteria</taxon>
        <taxon>Pseudomonadati</taxon>
        <taxon>Planctomycetota</taxon>
        <taxon>Planctomycetia</taxon>
        <taxon>Planctomycetales</taxon>
        <taxon>Planctomycetaceae</taxon>
        <taxon>Gimesia</taxon>
    </lineage>
</organism>
<sequence>MFLKSSVTGKQWGKLAGKAACYLYSQKQPSIS</sequence>
<evidence type="ECO:0000313" key="1">
    <source>
        <dbReference type="EMBL" id="QDT45503.1"/>
    </source>
</evidence>
<gene>
    <name evidence="1" type="ORF">Pan241w_56280</name>
</gene>
<keyword evidence="2" id="KW-1185">Reference proteome</keyword>
<dbReference type="Proteomes" id="UP000317171">
    <property type="component" value="Chromosome"/>
</dbReference>
<protein>
    <submittedName>
        <fullName evidence="1">Uncharacterized protein</fullName>
    </submittedName>
</protein>